<keyword evidence="8" id="KW-0492">Microsome</keyword>
<evidence type="ECO:0000256" key="10">
    <source>
        <dbReference type="ARBA" id="ARBA00023004"/>
    </source>
</evidence>
<dbReference type="GO" id="GO:0020037">
    <property type="term" value="F:heme binding"/>
    <property type="evidence" value="ECO:0007669"/>
    <property type="project" value="InterPro"/>
</dbReference>
<keyword evidence="12" id="KW-0472">Membrane</keyword>
<evidence type="ECO:0000256" key="13">
    <source>
        <dbReference type="PIRSR" id="PIRSR602401-1"/>
    </source>
</evidence>
<dbReference type="AlphaFoldDB" id="A0A9D4TAZ8"/>
<evidence type="ECO:0000256" key="14">
    <source>
        <dbReference type="RuleBase" id="RU000461"/>
    </source>
</evidence>
<dbReference type="InterPro" id="IPR050476">
    <property type="entry name" value="Insect_CytP450_Detox"/>
</dbReference>
<dbReference type="PRINTS" id="PR00463">
    <property type="entry name" value="EP450I"/>
</dbReference>
<sequence>MEATPSTIALALHLIARHPEVQDKLRAEVMRVLKRDYGCIEIRSFVSRRAESDYEFNGMKIPRGLSIMAAVTYIHHDPELWSEPETFDPERFNPDNKPYIHPISFQPFGKGPRACLGLNFALLEMKLILSKVIATYKLSVDEEHHKAASW</sequence>
<evidence type="ECO:0000256" key="8">
    <source>
        <dbReference type="ARBA" id="ARBA00022848"/>
    </source>
</evidence>
<comment type="caution">
    <text evidence="15">The sequence shown here is derived from an EMBL/GenBank/DDBJ whole genome shotgun (WGS) entry which is preliminary data.</text>
</comment>
<evidence type="ECO:0008006" key="17">
    <source>
        <dbReference type="Google" id="ProtNLM"/>
    </source>
</evidence>
<dbReference type="SUPFAM" id="SSF48264">
    <property type="entry name" value="Cytochrome P450"/>
    <property type="match status" value="1"/>
</dbReference>
<dbReference type="GO" id="GO:0004497">
    <property type="term" value="F:monooxygenase activity"/>
    <property type="evidence" value="ECO:0007669"/>
    <property type="project" value="UniProtKB-KW"/>
</dbReference>
<evidence type="ECO:0000256" key="7">
    <source>
        <dbReference type="ARBA" id="ARBA00022824"/>
    </source>
</evidence>
<evidence type="ECO:0000256" key="11">
    <source>
        <dbReference type="ARBA" id="ARBA00023033"/>
    </source>
</evidence>
<dbReference type="EMBL" id="JABSTV010001245">
    <property type="protein sequence ID" value="KAH7984143.1"/>
    <property type="molecule type" value="Genomic_DNA"/>
</dbReference>
<dbReference type="InterPro" id="IPR002401">
    <property type="entry name" value="Cyt_P450_E_grp-I"/>
</dbReference>
<keyword evidence="6 13" id="KW-0479">Metal-binding</keyword>
<name>A0A9D4TAZ8_RHISA</name>
<organism evidence="15 16">
    <name type="scientific">Rhipicephalus sanguineus</name>
    <name type="common">Brown dog tick</name>
    <name type="synonym">Ixodes sanguineus</name>
    <dbReference type="NCBI Taxonomy" id="34632"/>
    <lineage>
        <taxon>Eukaryota</taxon>
        <taxon>Metazoa</taxon>
        <taxon>Ecdysozoa</taxon>
        <taxon>Arthropoda</taxon>
        <taxon>Chelicerata</taxon>
        <taxon>Arachnida</taxon>
        <taxon>Acari</taxon>
        <taxon>Parasitiformes</taxon>
        <taxon>Ixodida</taxon>
        <taxon>Ixodoidea</taxon>
        <taxon>Ixodidae</taxon>
        <taxon>Rhipicephalinae</taxon>
        <taxon>Rhipicephalus</taxon>
        <taxon>Rhipicephalus</taxon>
    </lineage>
</organism>
<dbReference type="VEuPathDB" id="VectorBase:RSAN_038065"/>
<keyword evidence="5 13" id="KW-0349">Heme</keyword>
<keyword evidence="10 13" id="KW-0408">Iron</keyword>
<dbReference type="Proteomes" id="UP000821837">
    <property type="component" value="Chromosome 1"/>
</dbReference>
<comment type="similarity">
    <text evidence="4 14">Belongs to the cytochrome P450 family.</text>
</comment>
<dbReference type="InterPro" id="IPR001128">
    <property type="entry name" value="Cyt_P450"/>
</dbReference>
<dbReference type="GO" id="GO:0005789">
    <property type="term" value="C:endoplasmic reticulum membrane"/>
    <property type="evidence" value="ECO:0007669"/>
    <property type="project" value="UniProtKB-SubCell"/>
</dbReference>
<dbReference type="InterPro" id="IPR036396">
    <property type="entry name" value="Cyt_P450_sf"/>
</dbReference>
<evidence type="ECO:0000256" key="4">
    <source>
        <dbReference type="ARBA" id="ARBA00010617"/>
    </source>
</evidence>
<evidence type="ECO:0000256" key="5">
    <source>
        <dbReference type="ARBA" id="ARBA00022617"/>
    </source>
</evidence>
<proteinExistence type="inferred from homology"/>
<evidence type="ECO:0000256" key="2">
    <source>
        <dbReference type="ARBA" id="ARBA00004174"/>
    </source>
</evidence>
<keyword evidence="16" id="KW-1185">Reference proteome</keyword>
<feature type="binding site" description="axial binding residue" evidence="13">
    <location>
        <position position="115"/>
    </location>
    <ligand>
        <name>heme</name>
        <dbReference type="ChEBI" id="CHEBI:30413"/>
    </ligand>
    <ligandPart>
        <name>Fe</name>
        <dbReference type="ChEBI" id="CHEBI:18248"/>
    </ligandPart>
</feature>
<dbReference type="PANTHER" id="PTHR24292">
    <property type="entry name" value="CYTOCHROME P450"/>
    <property type="match status" value="1"/>
</dbReference>
<evidence type="ECO:0000256" key="3">
    <source>
        <dbReference type="ARBA" id="ARBA00004406"/>
    </source>
</evidence>
<dbReference type="Gene3D" id="1.10.630.10">
    <property type="entry name" value="Cytochrome P450"/>
    <property type="match status" value="2"/>
</dbReference>
<gene>
    <name evidence="15" type="ORF">HPB52_017409</name>
</gene>
<comment type="subcellular location">
    <subcellularLocation>
        <location evidence="3">Endoplasmic reticulum membrane</location>
        <topology evidence="3">Peripheral membrane protein</topology>
    </subcellularLocation>
    <subcellularLocation>
        <location evidence="2">Microsome membrane</location>
        <topology evidence="2">Peripheral membrane protein</topology>
    </subcellularLocation>
</comment>
<dbReference type="Pfam" id="PF00067">
    <property type="entry name" value="p450"/>
    <property type="match status" value="2"/>
</dbReference>
<evidence type="ECO:0000256" key="6">
    <source>
        <dbReference type="ARBA" id="ARBA00022723"/>
    </source>
</evidence>
<dbReference type="GO" id="GO:0005506">
    <property type="term" value="F:iron ion binding"/>
    <property type="evidence" value="ECO:0007669"/>
    <property type="project" value="InterPro"/>
</dbReference>
<accession>A0A9D4TAZ8</accession>
<evidence type="ECO:0000256" key="12">
    <source>
        <dbReference type="ARBA" id="ARBA00023136"/>
    </source>
</evidence>
<dbReference type="PROSITE" id="PS00086">
    <property type="entry name" value="CYTOCHROME_P450"/>
    <property type="match status" value="1"/>
</dbReference>
<keyword evidence="7" id="KW-0256">Endoplasmic reticulum</keyword>
<evidence type="ECO:0000256" key="9">
    <source>
        <dbReference type="ARBA" id="ARBA00023002"/>
    </source>
</evidence>
<dbReference type="GO" id="GO:0016705">
    <property type="term" value="F:oxidoreductase activity, acting on paired donors, with incorporation or reduction of molecular oxygen"/>
    <property type="evidence" value="ECO:0007669"/>
    <property type="project" value="InterPro"/>
</dbReference>
<dbReference type="InterPro" id="IPR017972">
    <property type="entry name" value="Cyt_P450_CS"/>
</dbReference>
<dbReference type="PRINTS" id="PR00385">
    <property type="entry name" value="P450"/>
</dbReference>
<comment type="cofactor">
    <cofactor evidence="1 13">
        <name>heme</name>
        <dbReference type="ChEBI" id="CHEBI:30413"/>
    </cofactor>
</comment>
<dbReference type="PANTHER" id="PTHR24292:SF102">
    <property type="entry name" value="CYTOCHROME P450 FAMILY-RELATED"/>
    <property type="match status" value="1"/>
</dbReference>
<protein>
    <recommendedName>
        <fullName evidence="17">Cytochrome P450</fullName>
    </recommendedName>
</protein>
<evidence type="ECO:0000256" key="1">
    <source>
        <dbReference type="ARBA" id="ARBA00001971"/>
    </source>
</evidence>
<evidence type="ECO:0000313" key="15">
    <source>
        <dbReference type="EMBL" id="KAH7984143.1"/>
    </source>
</evidence>
<reference evidence="15" key="1">
    <citation type="journal article" date="2020" name="Cell">
        <title>Large-Scale Comparative Analyses of Tick Genomes Elucidate Their Genetic Diversity and Vector Capacities.</title>
        <authorList>
            <consortium name="Tick Genome and Microbiome Consortium (TIGMIC)"/>
            <person name="Jia N."/>
            <person name="Wang J."/>
            <person name="Shi W."/>
            <person name="Du L."/>
            <person name="Sun Y."/>
            <person name="Zhan W."/>
            <person name="Jiang J.F."/>
            <person name="Wang Q."/>
            <person name="Zhang B."/>
            <person name="Ji P."/>
            <person name="Bell-Sakyi L."/>
            <person name="Cui X.M."/>
            <person name="Yuan T.T."/>
            <person name="Jiang B.G."/>
            <person name="Yang W.F."/>
            <person name="Lam T.T."/>
            <person name="Chang Q.C."/>
            <person name="Ding S.J."/>
            <person name="Wang X.J."/>
            <person name="Zhu J.G."/>
            <person name="Ruan X.D."/>
            <person name="Zhao L."/>
            <person name="Wei J.T."/>
            <person name="Ye R.Z."/>
            <person name="Que T.C."/>
            <person name="Du C.H."/>
            <person name="Zhou Y.H."/>
            <person name="Cheng J.X."/>
            <person name="Dai P.F."/>
            <person name="Guo W.B."/>
            <person name="Han X.H."/>
            <person name="Huang E.J."/>
            <person name="Li L.F."/>
            <person name="Wei W."/>
            <person name="Gao Y.C."/>
            <person name="Liu J.Z."/>
            <person name="Shao H.Z."/>
            <person name="Wang X."/>
            <person name="Wang C.C."/>
            <person name="Yang T.C."/>
            <person name="Huo Q.B."/>
            <person name="Li W."/>
            <person name="Chen H.Y."/>
            <person name="Chen S.E."/>
            <person name="Zhou L.G."/>
            <person name="Ni X.B."/>
            <person name="Tian J.H."/>
            <person name="Sheng Y."/>
            <person name="Liu T."/>
            <person name="Pan Y.S."/>
            <person name="Xia L.Y."/>
            <person name="Li J."/>
            <person name="Zhao F."/>
            <person name="Cao W.C."/>
        </authorList>
    </citation>
    <scope>NUCLEOTIDE SEQUENCE</scope>
    <source>
        <strain evidence="15">Rsan-2018</strain>
    </source>
</reference>
<evidence type="ECO:0000313" key="16">
    <source>
        <dbReference type="Proteomes" id="UP000821837"/>
    </source>
</evidence>
<keyword evidence="11 14" id="KW-0503">Monooxygenase</keyword>
<reference evidence="15" key="2">
    <citation type="submission" date="2021-09" db="EMBL/GenBank/DDBJ databases">
        <authorList>
            <person name="Jia N."/>
            <person name="Wang J."/>
            <person name="Shi W."/>
            <person name="Du L."/>
            <person name="Sun Y."/>
            <person name="Zhan W."/>
            <person name="Jiang J."/>
            <person name="Wang Q."/>
            <person name="Zhang B."/>
            <person name="Ji P."/>
            <person name="Sakyi L.B."/>
            <person name="Cui X."/>
            <person name="Yuan T."/>
            <person name="Jiang B."/>
            <person name="Yang W."/>
            <person name="Lam T.T.-Y."/>
            <person name="Chang Q."/>
            <person name="Ding S."/>
            <person name="Wang X."/>
            <person name="Zhu J."/>
            <person name="Ruan X."/>
            <person name="Zhao L."/>
            <person name="Wei J."/>
            <person name="Que T."/>
            <person name="Du C."/>
            <person name="Cheng J."/>
            <person name="Dai P."/>
            <person name="Han X."/>
            <person name="Huang E."/>
            <person name="Gao Y."/>
            <person name="Liu J."/>
            <person name="Shao H."/>
            <person name="Ye R."/>
            <person name="Li L."/>
            <person name="Wei W."/>
            <person name="Wang X."/>
            <person name="Wang C."/>
            <person name="Huo Q."/>
            <person name="Li W."/>
            <person name="Guo W."/>
            <person name="Chen H."/>
            <person name="Chen S."/>
            <person name="Zhou L."/>
            <person name="Zhou L."/>
            <person name="Ni X."/>
            <person name="Tian J."/>
            <person name="Zhou Y."/>
            <person name="Sheng Y."/>
            <person name="Liu T."/>
            <person name="Pan Y."/>
            <person name="Xia L."/>
            <person name="Li J."/>
            <person name="Zhao F."/>
            <person name="Cao W."/>
        </authorList>
    </citation>
    <scope>NUCLEOTIDE SEQUENCE</scope>
    <source>
        <strain evidence="15">Rsan-2018</strain>
        <tissue evidence="15">Larvae</tissue>
    </source>
</reference>
<keyword evidence="9 14" id="KW-0560">Oxidoreductase</keyword>